<protein>
    <submittedName>
        <fullName evidence="2">Uncharacterized protein</fullName>
    </submittedName>
</protein>
<dbReference type="AlphaFoldDB" id="A0A4Y2D849"/>
<sequence>MGNLSNDLKMVKNELRLLQGDIKNFKKERHSLFLHIQEKNKHVENLKSSNDSLVKMNAYCDKKKSGKLSFRKGEIVAIRRNAKATGKSTKTHLRFRGPMVVTEILPSGTYRISQLVSRNSRLYPFIVLWYK</sequence>
<proteinExistence type="predicted"/>
<keyword evidence="1" id="KW-0175">Coiled coil</keyword>
<evidence type="ECO:0000313" key="2">
    <source>
        <dbReference type="EMBL" id="GBM12972.1"/>
    </source>
</evidence>
<gene>
    <name evidence="2" type="ORF">AVEN_133561_1</name>
</gene>
<keyword evidence="3" id="KW-1185">Reference proteome</keyword>
<accession>A0A4Y2D849</accession>
<dbReference type="Proteomes" id="UP000499080">
    <property type="component" value="Unassembled WGS sequence"/>
</dbReference>
<organism evidence="2 3">
    <name type="scientific">Araneus ventricosus</name>
    <name type="common">Orbweaver spider</name>
    <name type="synonym">Epeira ventricosa</name>
    <dbReference type="NCBI Taxonomy" id="182803"/>
    <lineage>
        <taxon>Eukaryota</taxon>
        <taxon>Metazoa</taxon>
        <taxon>Ecdysozoa</taxon>
        <taxon>Arthropoda</taxon>
        <taxon>Chelicerata</taxon>
        <taxon>Arachnida</taxon>
        <taxon>Araneae</taxon>
        <taxon>Araneomorphae</taxon>
        <taxon>Entelegynae</taxon>
        <taxon>Araneoidea</taxon>
        <taxon>Araneidae</taxon>
        <taxon>Araneus</taxon>
    </lineage>
</organism>
<evidence type="ECO:0000313" key="3">
    <source>
        <dbReference type="Proteomes" id="UP000499080"/>
    </source>
</evidence>
<evidence type="ECO:0000256" key="1">
    <source>
        <dbReference type="SAM" id="Coils"/>
    </source>
</evidence>
<dbReference type="EMBL" id="BGPR01242013">
    <property type="protein sequence ID" value="GBM12972.1"/>
    <property type="molecule type" value="Genomic_DNA"/>
</dbReference>
<reference evidence="2 3" key="1">
    <citation type="journal article" date="2019" name="Sci. Rep.">
        <title>Orb-weaving spider Araneus ventricosus genome elucidates the spidroin gene catalogue.</title>
        <authorList>
            <person name="Kono N."/>
            <person name="Nakamura H."/>
            <person name="Ohtoshi R."/>
            <person name="Moran D.A.P."/>
            <person name="Shinohara A."/>
            <person name="Yoshida Y."/>
            <person name="Fujiwara M."/>
            <person name="Mori M."/>
            <person name="Tomita M."/>
            <person name="Arakawa K."/>
        </authorList>
    </citation>
    <scope>NUCLEOTIDE SEQUENCE [LARGE SCALE GENOMIC DNA]</scope>
</reference>
<comment type="caution">
    <text evidence="2">The sequence shown here is derived from an EMBL/GenBank/DDBJ whole genome shotgun (WGS) entry which is preliminary data.</text>
</comment>
<feature type="coiled-coil region" evidence="1">
    <location>
        <begin position="1"/>
        <end position="28"/>
    </location>
</feature>
<name>A0A4Y2D849_ARAVE</name>